<dbReference type="GO" id="GO:0004721">
    <property type="term" value="F:phosphoprotein phosphatase activity"/>
    <property type="evidence" value="ECO:0007669"/>
    <property type="project" value="UniProtKB-KW"/>
</dbReference>
<evidence type="ECO:0000256" key="1">
    <source>
        <dbReference type="ARBA" id="ARBA00004496"/>
    </source>
</evidence>
<dbReference type="PIRSF" id="PIRSF002884">
    <property type="entry name" value="CheZ"/>
    <property type="match status" value="1"/>
</dbReference>
<dbReference type="GO" id="GO:0009288">
    <property type="term" value="C:bacterial-type flagellum"/>
    <property type="evidence" value="ECO:0007669"/>
    <property type="project" value="InterPro"/>
</dbReference>
<evidence type="ECO:0000313" key="13">
    <source>
        <dbReference type="Proteomes" id="UP000238365"/>
    </source>
</evidence>
<dbReference type="InterPro" id="IPR007439">
    <property type="entry name" value="Chemotax_Pase_CheZ"/>
</dbReference>
<evidence type="ECO:0000256" key="6">
    <source>
        <dbReference type="ARBA" id="ARBA00022779"/>
    </source>
</evidence>
<keyword evidence="8 10" id="KW-0904">Protein phosphatase</keyword>
<dbReference type="NCBIfam" id="NF008368">
    <property type="entry name" value="PRK11166.1"/>
    <property type="match status" value="1"/>
</dbReference>
<comment type="subcellular location">
    <subcellularLocation>
        <location evidence="1 10">Cytoplasm</location>
    </subcellularLocation>
</comment>
<dbReference type="KEGG" id="pgz:C2E15_00520"/>
<dbReference type="OrthoDB" id="9773007at2"/>
<sequence>MDAESKNTQSADNLKVIFSQIGQLARQLRVSLNNLSLDRAIMDVAEAIPDARDRLSYVVNKTSQAADRVLTCVEVARPLQDELNATADQLTARWDDWFAEPVELPIARELVNDTRQFLRQTPAIAQQTNQQLMEIMMAQDFQDLTGQVIKKMMDLIAEIEHGLIQVLVENMPEKPIAAAEDRDSLKNGPQLDHTKAGVVASQDQVDDLLESLGF</sequence>
<evidence type="ECO:0000256" key="3">
    <source>
        <dbReference type="ARBA" id="ARBA00018484"/>
    </source>
</evidence>
<keyword evidence="4 10" id="KW-0963">Cytoplasm</keyword>
<dbReference type="RefSeq" id="WP_104955670.1">
    <property type="nucleotide sequence ID" value="NZ_CP026377.1"/>
</dbReference>
<dbReference type="GO" id="GO:0050920">
    <property type="term" value="P:regulation of chemotaxis"/>
    <property type="evidence" value="ECO:0007669"/>
    <property type="project" value="InterPro"/>
</dbReference>
<comment type="function">
    <text evidence="10">Plays an important role in bacterial chemotaxis signal transduction pathway by accelerating the dephosphorylation of phosphorylated CheY (CheY-P).</text>
</comment>
<dbReference type="GO" id="GO:0097588">
    <property type="term" value="P:archaeal or bacterial-type flagellum-dependent cell motility"/>
    <property type="evidence" value="ECO:0007669"/>
    <property type="project" value="UniProtKB-KW"/>
</dbReference>
<evidence type="ECO:0000256" key="2">
    <source>
        <dbReference type="ARBA" id="ARBA00005908"/>
    </source>
</evidence>
<dbReference type="PANTHER" id="PTHR43693:SF1">
    <property type="entry name" value="PROTEIN PHOSPHATASE CHEZ"/>
    <property type="match status" value="1"/>
</dbReference>
<dbReference type="EC" id="3.1.3.-" evidence="10"/>
<feature type="site" description="Enhances dephosphorylation of CheY-P" evidence="11">
    <location>
        <position position="147"/>
    </location>
</feature>
<keyword evidence="5 10" id="KW-0145">Chemotaxis</keyword>
<dbReference type="AlphaFoldDB" id="A0A1X1DF06"/>
<dbReference type="Pfam" id="PF04344">
    <property type="entry name" value="CheZ"/>
    <property type="match status" value="1"/>
</dbReference>
<evidence type="ECO:0000256" key="9">
    <source>
        <dbReference type="ARBA" id="ARBA00029599"/>
    </source>
</evidence>
<keyword evidence="7 10" id="KW-0378">Hydrolase</keyword>
<evidence type="ECO:0000256" key="4">
    <source>
        <dbReference type="ARBA" id="ARBA00022490"/>
    </source>
</evidence>
<accession>A0A1X1DF06</accession>
<proteinExistence type="inferred from homology"/>
<dbReference type="InterPro" id="IPR050992">
    <property type="entry name" value="CheZ_family_phosphatases"/>
</dbReference>
<evidence type="ECO:0000313" key="12">
    <source>
        <dbReference type="EMBL" id="AUX91728.1"/>
    </source>
</evidence>
<reference evidence="12 13" key="1">
    <citation type="submission" date="2018-01" db="EMBL/GenBank/DDBJ databases">
        <title>Complete and assembled Genome of Pantoea gaviniae DSM22758T.</title>
        <authorList>
            <person name="Stevens M.J.A."/>
            <person name="Zurfluh K."/>
            <person name="Stephan R."/>
        </authorList>
    </citation>
    <scope>NUCLEOTIDE SEQUENCE [LARGE SCALE GENOMIC DNA]</scope>
    <source>
        <strain evidence="12 13">DSM 22758</strain>
    </source>
</reference>
<evidence type="ECO:0000256" key="8">
    <source>
        <dbReference type="ARBA" id="ARBA00022912"/>
    </source>
</evidence>
<keyword evidence="13" id="KW-1185">Reference proteome</keyword>
<gene>
    <name evidence="12" type="ORF">C2E15_00520</name>
</gene>
<dbReference type="GO" id="GO:0005737">
    <property type="term" value="C:cytoplasm"/>
    <property type="evidence" value="ECO:0007669"/>
    <property type="project" value="UniProtKB-SubCell"/>
</dbReference>
<dbReference type="EMBL" id="CP026377">
    <property type="protein sequence ID" value="AUX91728.1"/>
    <property type="molecule type" value="Genomic_DNA"/>
</dbReference>
<protein>
    <recommendedName>
        <fullName evidence="3 10">Protein phosphatase CheZ</fullName>
        <ecNumber evidence="10">3.1.3.-</ecNumber>
    </recommendedName>
    <alternativeName>
        <fullName evidence="9 10">Chemotaxis protein CheZ</fullName>
    </alternativeName>
</protein>
<keyword evidence="6 10" id="KW-0283">Flagellar rotation</keyword>
<dbReference type="PANTHER" id="PTHR43693">
    <property type="entry name" value="PROTEIN PHOSPHATASE CHEZ"/>
    <property type="match status" value="1"/>
</dbReference>
<evidence type="ECO:0000256" key="10">
    <source>
        <dbReference type="PIRNR" id="PIRNR002884"/>
    </source>
</evidence>
<dbReference type="SUPFAM" id="SSF75708">
    <property type="entry name" value="Chemotaxis phosphatase CheZ"/>
    <property type="match status" value="1"/>
</dbReference>
<organism evidence="12 13">
    <name type="scientific">Mixta gaviniae</name>
    <dbReference type="NCBI Taxonomy" id="665914"/>
    <lineage>
        <taxon>Bacteria</taxon>
        <taxon>Pseudomonadati</taxon>
        <taxon>Pseudomonadota</taxon>
        <taxon>Gammaproteobacteria</taxon>
        <taxon>Enterobacterales</taxon>
        <taxon>Erwiniaceae</taxon>
        <taxon>Mixta</taxon>
    </lineage>
</organism>
<evidence type="ECO:0000256" key="5">
    <source>
        <dbReference type="ARBA" id="ARBA00022500"/>
    </source>
</evidence>
<dbReference type="Gene3D" id="1.10.287.500">
    <property type="entry name" value="Helix hairpin bin"/>
    <property type="match status" value="1"/>
</dbReference>
<comment type="similarity">
    <text evidence="2 10">Belongs to the CheZ family.</text>
</comment>
<evidence type="ECO:0000256" key="7">
    <source>
        <dbReference type="ARBA" id="ARBA00022801"/>
    </source>
</evidence>
<dbReference type="Proteomes" id="UP000238365">
    <property type="component" value="Chromosome"/>
</dbReference>
<name>A0A1X1DF06_9GAMM</name>
<dbReference type="GO" id="GO:0006935">
    <property type="term" value="P:chemotaxis"/>
    <property type="evidence" value="ECO:0007669"/>
    <property type="project" value="UniProtKB-KW"/>
</dbReference>
<evidence type="ECO:0000256" key="11">
    <source>
        <dbReference type="PIRSR" id="PIRSR002884-1"/>
    </source>
</evidence>
<comment type="subunit">
    <text evidence="10">Homodimer.</text>
</comment>